<reference evidence="3" key="1">
    <citation type="submission" date="2017-04" db="EMBL/GenBank/DDBJ databases">
        <authorList>
            <person name="Varghese N."/>
            <person name="Submissions S."/>
        </authorList>
    </citation>
    <scope>NUCLEOTIDE SEQUENCE [LARGE SCALE GENOMIC DNA]</scope>
    <source>
        <strain evidence="3">DSM 9293</strain>
    </source>
</reference>
<dbReference type="SUPFAM" id="SSF55486">
    <property type="entry name" value="Metalloproteases ('zincins'), catalytic domain"/>
    <property type="match status" value="1"/>
</dbReference>
<keyword evidence="2" id="KW-0378">Hydrolase</keyword>
<dbReference type="AlphaFoldDB" id="A0A1W1W7N4"/>
<dbReference type="Gene3D" id="2.60.40.3650">
    <property type="match status" value="1"/>
</dbReference>
<dbReference type="Pfam" id="PF17899">
    <property type="entry name" value="Peptidase_M61_N"/>
    <property type="match status" value="1"/>
</dbReference>
<gene>
    <name evidence="2" type="ORF">SAMN00768000_0515</name>
</gene>
<sequence>MPMPQTHRFHVRIEWTGTTPPNMKWALPVWTPGSYLIREFSRHIDRVHASSQSQELAVRKLDKATWVLEDLGSISTVILEYDVFAYELSVRTSYLDNQRGYFNGANVFLYPDTDVAYDIELEVIPPYSHWDVATGLTRLNQPGYHYAVPDYDTLVDSPVECGVFQRHSFMVDNVEHELIFTGFDEIDLHALLRDLPPIIQSAKDIFGTPLPYNRYVFLVYGSIESGGGLEHKNSASIIFDRFMLHDPSKYPRVLALFAHEYFHLWNVKRLHPTNLGPFDYQHEVYTSLLWVLEGWTDYYAWLLLVRAGVVDVFTVLDHFAESLRLLDLLPGRHVQSLVEASQDTWIKFYRPDGNTPNITISYYHKGALVALALDLALRQATGGRDSLDTVLRFLWMTYGDQGYPDSAVDEALVRVGGPLMRQRLQQWVYGTDDLPDELFNVVGLKLLKEFKDAHQKVPFTGIITEKSATDTVIIKHVLKDSPAEKAGLAPGDEWIALNGYRIRHDNLPGRLAQCAANTSIQVSVFRQHQLQTYSLTLDPPRPDAWRFITDPNASEEARQQFSQWLGAPYP</sequence>
<dbReference type="PIRSF" id="PIRSF016493">
    <property type="entry name" value="Glycyl_aminpptds"/>
    <property type="match status" value="1"/>
</dbReference>
<dbReference type="Gene3D" id="2.30.42.10">
    <property type="match status" value="1"/>
</dbReference>
<dbReference type="InterPro" id="IPR001478">
    <property type="entry name" value="PDZ"/>
</dbReference>
<dbReference type="OrthoDB" id="9812068at2"/>
<protein>
    <submittedName>
        <fullName evidence="2">Predicted metalloprotease, contains C-terminal PDZ domain</fullName>
    </submittedName>
</protein>
<dbReference type="PROSITE" id="PS50106">
    <property type="entry name" value="PDZ"/>
    <property type="match status" value="1"/>
</dbReference>
<feature type="domain" description="PDZ" evidence="1">
    <location>
        <begin position="443"/>
        <end position="526"/>
    </location>
</feature>
<evidence type="ECO:0000259" key="1">
    <source>
        <dbReference type="PROSITE" id="PS50106"/>
    </source>
</evidence>
<dbReference type="SUPFAM" id="SSF50156">
    <property type="entry name" value="PDZ domain-like"/>
    <property type="match status" value="1"/>
</dbReference>
<name>A0A1W1W7N4_SULTA</name>
<dbReference type="InterPro" id="IPR040756">
    <property type="entry name" value="Peptidase_M61_N"/>
</dbReference>
<keyword evidence="2" id="KW-0645">Protease</keyword>
<dbReference type="EMBL" id="FWWY01000001">
    <property type="protein sequence ID" value="SMC02294.1"/>
    <property type="molecule type" value="Genomic_DNA"/>
</dbReference>
<evidence type="ECO:0000313" key="3">
    <source>
        <dbReference type="Proteomes" id="UP000192660"/>
    </source>
</evidence>
<dbReference type="Proteomes" id="UP000192660">
    <property type="component" value="Unassembled WGS sequence"/>
</dbReference>
<organism evidence="2 3">
    <name type="scientific">Sulfobacillus thermosulfidooxidans (strain DSM 9293 / VKM B-1269 / AT-1)</name>
    <dbReference type="NCBI Taxonomy" id="929705"/>
    <lineage>
        <taxon>Bacteria</taxon>
        <taxon>Bacillati</taxon>
        <taxon>Bacillota</taxon>
        <taxon>Clostridia</taxon>
        <taxon>Eubacteriales</taxon>
        <taxon>Clostridiales Family XVII. Incertae Sedis</taxon>
        <taxon>Sulfobacillus</taxon>
    </lineage>
</organism>
<dbReference type="GO" id="GO:0008237">
    <property type="term" value="F:metallopeptidase activity"/>
    <property type="evidence" value="ECO:0007669"/>
    <property type="project" value="UniProtKB-KW"/>
</dbReference>
<dbReference type="InterPro" id="IPR007963">
    <property type="entry name" value="Peptidase_M61_catalytic"/>
</dbReference>
<evidence type="ECO:0000313" key="2">
    <source>
        <dbReference type="EMBL" id="SMC02294.1"/>
    </source>
</evidence>
<proteinExistence type="predicted"/>
<dbReference type="Gene3D" id="1.10.390.10">
    <property type="entry name" value="Neutral Protease Domain 2"/>
    <property type="match status" value="1"/>
</dbReference>
<dbReference type="InterPro" id="IPR036034">
    <property type="entry name" value="PDZ_sf"/>
</dbReference>
<dbReference type="InterPro" id="IPR027268">
    <property type="entry name" value="Peptidase_M4/M1_CTD_sf"/>
</dbReference>
<accession>A0A1W1W7N4</accession>
<dbReference type="Pfam" id="PF05299">
    <property type="entry name" value="Peptidase_M61"/>
    <property type="match status" value="1"/>
</dbReference>
<dbReference type="InterPro" id="IPR024191">
    <property type="entry name" value="Peptidase_M61"/>
</dbReference>
<keyword evidence="2" id="KW-0482">Metalloprotease</keyword>
<dbReference type="GO" id="GO:0006508">
    <property type="term" value="P:proteolysis"/>
    <property type="evidence" value="ECO:0007669"/>
    <property type="project" value="UniProtKB-KW"/>
</dbReference>
<keyword evidence="3" id="KW-1185">Reference proteome</keyword>